<sequence length="546" mass="59042">MLWLLLVLGLIVAIVLAVLFLNRFYVKSGRDTALIRTGAGGRLVVIDGGCLALPILHKVDVIAMNTQRLDIARAGRQSLITEDRLRLDVEMEFHVRVIPTAEGIATAAQAFGARSLRGGELQRLIEGKLINAMQAVAAERTMEALHQGRAAFVNAVAALLAENLGESGLKLDAASLVHLDQTPFAALDENNVFNAVGMRKLAEIVSDNRKARARIEAEADIVVRETQLEQAQRRISLEQQHRESEIAQRQALQEREAESDAGIAQSRSDADRRIEAAKIAREAALKQAEIARDRSLREQEIEALHAVEFAEIDSAIRLAAKKADETRAAAESEKARAEVVLAQEHVQTQKDQAAAERSREIALMKAREASEVEKSRIKTQVDNLVAMAQAEANATELRAGAERARMLAESEGKSALIQAENGLSEPVIRMKLDMHRLDRLPEIATQMMKPVEKIKSIRINQIAGLGGNGGGGGGSGAGEGISGPFDQALQSILGMAVQLPAMRRIGEEIGLDMDVNLAGRVQESASRSAQRGTVSGGAPNQKTEDN</sequence>
<keyword evidence="5" id="KW-0472">Membrane</keyword>
<dbReference type="InParanoid" id="A0A1Y5TI64"/>
<evidence type="ECO:0000313" key="9">
    <source>
        <dbReference type="EMBL" id="SLN60916.1"/>
    </source>
</evidence>
<keyword evidence="10" id="KW-1185">Reference proteome</keyword>
<dbReference type="Gene3D" id="3.30.479.30">
    <property type="entry name" value="Band 7 domain"/>
    <property type="match status" value="1"/>
</dbReference>
<feature type="region of interest" description="Disordered" evidence="6">
    <location>
        <begin position="522"/>
        <end position="546"/>
    </location>
</feature>
<dbReference type="Proteomes" id="UP000193200">
    <property type="component" value="Unassembled WGS sequence"/>
</dbReference>
<evidence type="ECO:0000256" key="6">
    <source>
        <dbReference type="SAM" id="MobiDB-lite"/>
    </source>
</evidence>
<dbReference type="CDD" id="cd03399">
    <property type="entry name" value="SPFH_flotillin"/>
    <property type="match status" value="1"/>
</dbReference>
<dbReference type="Pfam" id="PF01145">
    <property type="entry name" value="Band_7"/>
    <property type="match status" value="1"/>
</dbReference>
<feature type="compositionally biased region" description="Polar residues" evidence="6">
    <location>
        <begin position="523"/>
        <end position="546"/>
    </location>
</feature>
<dbReference type="InterPro" id="IPR001107">
    <property type="entry name" value="Band_7"/>
</dbReference>
<evidence type="ECO:0000256" key="4">
    <source>
        <dbReference type="ARBA" id="ARBA00022475"/>
    </source>
</evidence>
<dbReference type="InterPro" id="IPR027705">
    <property type="entry name" value="Flotillin_fam"/>
</dbReference>
<comment type="subcellular location">
    <subcellularLocation>
        <location evidence="2">Cell membrane</location>
    </subcellularLocation>
    <subcellularLocation>
        <location evidence="1">Membrane</location>
        <topology evidence="1">Single-pass membrane protein</topology>
    </subcellularLocation>
</comment>
<evidence type="ECO:0000256" key="5">
    <source>
        <dbReference type="ARBA" id="ARBA00023136"/>
    </source>
</evidence>
<protein>
    <submittedName>
        <fullName evidence="9">Inner membrane protein YqiK</fullName>
    </submittedName>
</protein>
<dbReference type="AlphaFoldDB" id="A0A1Y5TI64"/>
<feature type="domain" description="Band 7" evidence="7">
    <location>
        <begin position="32"/>
        <end position="217"/>
    </location>
</feature>
<dbReference type="InterPro" id="IPR031905">
    <property type="entry name" value="Flotillin_C"/>
</dbReference>
<reference evidence="9 10" key="1">
    <citation type="submission" date="2017-03" db="EMBL/GenBank/DDBJ databases">
        <authorList>
            <person name="Afonso C.L."/>
            <person name="Miller P.J."/>
            <person name="Scott M.A."/>
            <person name="Spackman E."/>
            <person name="Goraichik I."/>
            <person name="Dimitrov K.M."/>
            <person name="Suarez D.L."/>
            <person name="Swayne D.E."/>
        </authorList>
    </citation>
    <scope>NUCLEOTIDE SEQUENCE [LARGE SCALE GENOMIC DNA]</scope>
    <source>
        <strain evidence="9 10">CECT 7691</strain>
    </source>
</reference>
<dbReference type="GO" id="GO:0005886">
    <property type="term" value="C:plasma membrane"/>
    <property type="evidence" value="ECO:0007669"/>
    <property type="project" value="UniProtKB-SubCell"/>
</dbReference>
<dbReference type="PANTHER" id="PTHR13806:SF31">
    <property type="entry name" value="FLOTILLIN-LIKE PROTEIN 1-RELATED"/>
    <property type="match status" value="1"/>
</dbReference>
<evidence type="ECO:0000259" key="7">
    <source>
        <dbReference type="Pfam" id="PF01145"/>
    </source>
</evidence>
<evidence type="ECO:0000259" key="8">
    <source>
        <dbReference type="Pfam" id="PF15975"/>
    </source>
</evidence>
<dbReference type="PANTHER" id="PTHR13806">
    <property type="entry name" value="FLOTILLIN-RELATED"/>
    <property type="match status" value="1"/>
</dbReference>
<accession>A0A1Y5TI64</accession>
<keyword evidence="4" id="KW-1003">Cell membrane</keyword>
<dbReference type="Pfam" id="PF15975">
    <property type="entry name" value="Flot"/>
    <property type="match status" value="1"/>
</dbReference>
<dbReference type="EMBL" id="FWFR01000002">
    <property type="protein sequence ID" value="SLN60916.1"/>
    <property type="molecule type" value="Genomic_DNA"/>
</dbReference>
<dbReference type="FunCoup" id="A0A1Y5TI64">
    <property type="interactions" value="32"/>
</dbReference>
<evidence type="ECO:0000313" key="10">
    <source>
        <dbReference type="Proteomes" id="UP000193200"/>
    </source>
</evidence>
<dbReference type="SUPFAM" id="SSF117892">
    <property type="entry name" value="Band 7/SPFH domain"/>
    <property type="match status" value="1"/>
</dbReference>
<dbReference type="RefSeq" id="WP_176245050.1">
    <property type="nucleotide sequence ID" value="NZ_FWFR01000002.1"/>
</dbReference>
<name>A0A1Y5TI64_9PROT</name>
<evidence type="ECO:0000256" key="2">
    <source>
        <dbReference type="ARBA" id="ARBA00004236"/>
    </source>
</evidence>
<feature type="domain" description="Flotillin C-terminal" evidence="8">
    <location>
        <begin position="388"/>
        <end position="511"/>
    </location>
</feature>
<dbReference type="InterPro" id="IPR036013">
    <property type="entry name" value="Band_7/SPFH_dom_sf"/>
</dbReference>
<evidence type="ECO:0000256" key="3">
    <source>
        <dbReference type="ARBA" id="ARBA00007161"/>
    </source>
</evidence>
<organism evidence="9 10">
    <name type="scientific">Oceanibacterium hippocampi</name>
    <dbReference type="NCBI Taxonomy" id="745714"/>
    <lineage>
        <taxon>Bacteria</taxon>
        <taxon>Pseudomonadati</taxon>
        <taxon>Pseudomonadota</taxon>
        <taxon>Alphaproteobacteria</taxon>
        <taxon>Sneathiellales</taxon>
        <taxon>Sneathiellaceae</taxon>
        <taxon>Oceanibacterium</taxon>
    </lineage>
</organism>
<comment type="similarity">
    <text evidence="3">Belongs to the band 7/mec-2 family. Flotillin subfamily.</text>
</comment>
<proteinExistence type="inferred from homology"/>
<gene>
    <name evidence="9" type="primary">yqiK</name>
    <name evidence="9" type="ORF">OCH7691_02691</name>
</gene>
<evidence type="ECO:0000256" key="1">
    <source>
        <dbReference type="ARBA" id="ARBA00004167"/>
    </source>
</evidence>
<feature type="region of interest" description="Disordered" evidence="6">
    <location>
        <begin position="250"/>
        <end position="270"/>
    </location>
</feature>